<dbReference type="OrthoDB" id="405906at2759"/>
<comment type="caution">
    <text evidence="4">The sequence shown here is derived from an EMBL/GenBank/DDBJ whole genome shotgun (WGS) entry which is preliminary data.</text>
</comment>
<feature type="transmembrane region" description="Helical" evidence="2">
    <location>
        <begin position="139"/>
        <end position="163"/>
    </location>
</feature>
<dbReference type="EMBL" id="JAGPYM010000024">
    <property type="protein sequence ID" value="KAH6881027.1"/>
    <property type="molecule type" value="Genomic_DNA"/>
</dbReference>
<protein>
    <recommendedName>
        <fullName evidence="3">DUF7703 domain-containing protein</fullName>
    </recommendedName>
</protein>
<keyword evidence="2" id="KW-0812">Transmembrane</keyword>
<feature type="transmembrane region" description="Helical" evidence="2">
    <location>
        <begin position="183"/>
        <end position="201"/>
    </location>
</feature>
<evidence type="ECO:0000313" key="4">
    <source>
        <dbReference type="EMBL" id="KAH6881027.1"/>
    </source>
</evidence>
<proteinExistence type="predicted"/>
<evidence type="ECO:0000313" key="5">
    <source>
        <dbReference type="Proteomes" id="UP000777438"/>
    </source>
</evidence>
<dbReference type="PANTHER" id="PTHR37013">
    <property type="entry name" value="INTEGRAL MEMBRANE PROTEIN (AFU_ORTHOLOGUE AFUA_1G05950)-RELATED"/>
    <property type="match status" value="1"/>
</dbReference>
<keyword evidence="2" id="KW-0472">Membrane</keyword>
<feature type="transmembrane region" description="Helical" evidence="2">
    <location>
        <begin position="222"/>
        <end position="243"/>
    </location>
</feature>
<dbReference type="AlphaFoldDB" id="A0A9P8VYT0"/>
<gene>
    <name evidence="4" type="ORF">B0T10DRAFT_580784</name>
</gene>
<keyword evidence="5" id="KW-1185">Reference proteome</keyword>
<dbReference type="Proteomes" id="UP000777438">
    <property type="component" value="Unassembled WGS sequence"/>
</dbReference>
<dbReference type="Pfam" id="PF24802">
    <property type="entry name" value="DUF7703"/>
    <property type="match status" value="1"/>
</dbReference>
<feature type="domain" description="DUF7703" evidence="3">
    <location>
        <begin position="51"/>
        <end position="282"/>
    </location>
</feature>
<feature type="region of interest" description="Disordered" evidence="1">
    <location>
        <begin position="350"/>
        <end position="395"/>
    </location>
</feature>
<dbReference type="PANTHER" id="PTHR37013:SF3">
    <property type="entry name" value="INTEGRAL MEMBRANE PROTEIN (AFU_ORTHOLOGUE AFUA_1G05950)"/>
    <property type="match status" value="1"/>
</dbReference>
<reference evidence="4 5" key="1">
    <citation type="journal article" date="2021" name="Nat. Commun.">
        <title>Genetic determinants of endophytism in the Arabidopsis root mycobiome.</title>
        <authorList>
            <person name="Mesny F."/>
            <person name="Miyauchi S."/>
            <person name="Thiergart T."/>
            <person name="Pickel B."/>
            <person name="Atanasova L."/>
            <person name="Karlsson M."/>
            <person name="Huettel B."/>
            <person name="Barry K.W."/>
            <person name="Haridas S."/>
            <person name="Chen C."/>
            <person name="Bauer D."/>
            <person name="Andreopoulos W."/>
            <person name="Pangilinan J."/>
            <person name="LaButti K."/>
            <person name="Riley R."/>
            <person name="Lipzen A."/>
            <person name="Clum A."/>
            <person name="Drula E."/>
            <person name="Henrissat B."/>
            <person name="Kohler A."/>
            <person name="Grigoriev I.V."/>
            <person name="Martin F.M."/>
            <person name="Hacquard S."/>
        </authorList>
    </citation>
    <scope>NUCLEOTIDE SEQUENCE [LARGE SCALE GENOMIC DNA]</scope>
    <source>
        <strain evidence="4 5">MPI-CAGE-CH-0241</strain>
    </source>
</reference>
<name>A0A9P8VYT0_9HYPO</name>
<evidence type="ECO:0000256" key="2">
    <source>
        <dbReference type="SAM" id="Phobius"/>
    </source>
</evidence>
<accession>A0A9P8VYT0</accession>
<sequence>MDPQACHRYEAIGSFADTRLCGNQTHDVLTCKIDCQDEEIGVPSRPARPARIALYSVLELNFVIFGTFKKRSGLYFWSFLIATWGIAPKAIGYLLKHLALTNVSNLYATLIIIGWCTMVTGQSVVLYSRLHIVTRNRTALRAVLTMIIFNAVVLHIPVIVLVYGSNSANPGPFMRPYSIYEKLQLTVFFIQEITISGLYIWETIKLLKCEKDIRGRAGPKRVMNQLIYVNIIVILLDISVVALEFANYYDVQTAYKPLVYSIKLKMEFSILTRLVELTQSSTHGSSYTRNRAEATAGVALDTFVADGTGGSRWIAQGSDETHISDGENDGDLEHSTTAIVRTTEITVQRDQYWPDPGRDLESFDGKSARTAKSAADEEGTSSLASSEIQFARAGF</sequence>
<feature type="transmembrane region" description="Helical" evidence="2">
    <location>
        <begin position="75"/>
        <end position="95"/>
    </location>
</feature>
<evidence type="ECO:0000256" key="1">
    <source>
        <dbReference type="SAM" id="MobiDB-lite"/>
    </source>
</evidence>
<keyword evidence="2" id="KW-1133">Transmembrane helix</keyword>
<organism evidence="4 5">
    <name type="scientific">Thelonectria olida</name>
    <dbReference type="NCBI Taxonomy" id="1576542"/>
    <lineage>
        <taxon>Eukaryota</taxon>
        <taxon>Fungi</taxon>
        <taxon>Dikarya</taxon>
        <taxon>Ascomycota</taxon>
        <taxon>Pezizomycotina</taxon>
        <taxon>Sordariomycetes</taxon>
        <taxon>Hypocreomycetidae</taxon>
        <taxon>Hypocreales</taxon>
        <taxon>Nectriaceae</taxon>
        <taxon>Thelonectria</taxon>
    </lineage>
</organism>
<feature type="compositionally biased region" description="Basic and acidic residues" evidence="1">
    <location>
        <begin position="356"/>
        <end position="367"/>
    </location>
</feature>
<feature type="transmembrane region" description="Helical" evidence="2">
    <location>
        <begin position="107"/>
        <end position="127"/>
    </location>
</feature>
<dbReference type="InterPro" id="IPR056120">
    <property type="entry name" value="DUF7703"/>
</dbReference>
<evidence type="ECO:0000259" key="3">
    <source>
        <dbReference type="Pfam" id="PF24802"/>
    </source>
</evidence>